<dbReference type="AlphaFoldDB" id="A0A059W2I7"/>
<comment type="caution">
    <text evidence="2">The sequence shown here is derived from an EMBL/GenBank/DDBJ whole genome shotgun (WGS) entry which is preliminary data.</text>
</comment>
<feature type="region of interest" description="Disordered" evidence="1">
    <location>
        <begin position="1"/>
        <end position="26"/>
    </location>
</feature>
<protein>
    <submittedName>
        <fullName evidence="2">Uncharacterized protein</fullName>
    </submittedName>
</protein>
<name>A0A059W2I7_STRNR</name>
<sequence>MGMTSQGRTAQSRTSKGRTAKGRATTRTRVVAASLALTASAFGVTGCGRAEAGTLADGRLALPVAGGTATVDTTTLAVRARADDGTQLVLSEAAGGGLGAPGPVTRTADGARWTYPAKGLSVTARTERGRLRIGIRSDRDQRVSWPVTGTDRAASAVQVPRGEGLDLPVRDAFWNSERGGLAGSTVDVGADLALPLWGYAMGGDGAARHGVSYLTPTDLGTSLAFASRGGALRTTAAHAFDAGEGTREYEVAFALTDGDPVAPAADYRSYLAQHGQLGSLREKIAKNPANGKLLGAFHAYAWGEARTAAGVARLRKLGVDRMWLGYDAGPDPMDAAAVRAAKQAGYLVGPYDSFANGQDPKSADSPTSAWPGTVYPDFCVRAADGSPETGFGGRGCYLSSQAFEQAEPARHYLADRTRKMTANGANSYFLDVDATGEVFRDHTAGHPMTKAGDRTNRLARMGRLAQDFVLGSESAQPWANGVLAFDHGSGTPVADGLWKLERDKETWGGWYPQNAPKNFFQPVTLPADLATAMYDPKYRVPLYETALHGSLVNVERWELSYDKLPAQKTTRALLAMLYNTPLNFVLDGPSLTKNGAELAALQKYFAPLHKAAGTERMTSFRWMTADRNVQRTVFGDGVLTVTANFGEQAYHGLPGGCVDARLRGDAKPRRLCPAQVSGATR</sequence>
<feature type="compositionally biased region" description="Polar residues" evidence="1">
    <location>
        <begin position="1"/>
        <end position="14"/>
    </location>
</feature>
<dbReference type="Proteomes" id="UP000288351">
    <property type="component" value="Unassembled WGS sequence"/>
</dbReference>
<evidence type="ECO:0000313" key="3">
    <source>
        <dbReference type="Proteomes" id="UP000288351"/>
    </source>
</evidence>
<evidence type="ECO:0000256" key="1">
    <source>
        <dbReference type="SAM" id="MobiDB-lite"/>
    </source>
</evidence>
<dbReference type="InterPro" id="IPR021459">
    <property type="entry name" value="GH101-related"/>
</dbReference>
<feature type="compositionally biased region" description="Basic residues" evidence="1">
    <location>
        <begin position="15"/>
        <end position="26"/>
    </location>
</feature>
<dbReference type="STRING" id="68570.DC74_3018"/>
<dbReference type="eggNOG" id="ENOG502Z8EC">
    <property type="taxonomic scope" value="Bacteria"/>
</dbReference>
<evidence type="ECO:0000313" key="2">
    <source>
        <dbReference type="EMBL" id="GCB91101.1"/>
    </source>
</evidence>
<dbReference type="EMBL" id="BHXC01000006">
    <property type="protein sequence ID" value="GCB91101.1"/>
    <property type="molecule type" value="Genomic_DNA"/>
</dbReference>
<accession>A0A059W2I7</accession>
<dbReference type="Pfam" id="PF11308">
    <property type="entry name" value="Glyco_hydro_129"/>
    <property type="match status" value="1"/>
</dbReference>
<reference evidence="2 3" key="1">
    <citation type="journal article" date="2019" name="Microbiol. Resour. Announc.">
        <title>Draft Genome Sequence of the Most Traditional epsilon-Poly-l-Lysine Producer, Streptomyces albulus NBRC14147.</title>
        <authorList>
            <person name="Yamanaka K."/>
            <person name="Hamano Y."/>
        </authorList>
    </citation>
    <scope>NUCLEOTIDE SEQUENCE [LARGE SCALE GENOMIC DNA]</scope>
    <source>
        <strain evidence="2 3">NBRC 14147</strain>
    </source>
</reference>
<gene>
    <name evidence="2" type="ORF">SALB_03816</name>
</gene>
<proteinExistence type="predicted"/>
<organism evidence="2 3">
    <name type="scientific">Streptomyces noursei</name>
    <name type="common">Streptomyces albulus</name>
    <dbReference type="NCBI Taxonomy" id="1971"/>
    <lineage>
        <taxon>Bacteria</taxon>
        <taxon>Bacillati</taxon>
        <taxon>Actinomycetota</taxon>
        <taxon>Actinomycetes</taxon>
        <taxon>Kitasatosporales</taxon>
        <taxon>Streptomycetaceae</taxon>
        <taxon>Streptomyces</taxon>
    </lineage>
</organism>